<keyword evidence="5" id="KW-0804">Transcription</keyword>
<dbReference type="OrthoDB" id="5005913at2759"/>
<evidence type="ECO:0000313" key="9">
    <source>
        <dbReference type="EMBL" id="KAF4946946.1"/>
    </source>
</evidence>
<keyword evidence="2" id="KW-0862">Zinc</keyword>
<reference evidence="9" key="2">
    <citation type="submission" date="2020-05" db="EMBL/GenBank/DDBJ databases">
        <authorList>
            <person name="Kim H.-S."/>
            <person name="Proctor R.H."/>
            <person name="Brown D.W."/>
        </authorList>
    </citation>
    <scope>NUCLEOTIDE SEQUENCE</scope>
    <source>
        <strain evidence="9">NRRL 20472</strain>
    </source>
</reference>
<feature type="compositionally biased region" description="Polar residues" evidence="7">
    <location>
        <begin position="544"/>
        <end position="569"/>
    </location>
</feature>
<dbReference type="CDD" id="cd00067">
    <property type="entry name" value="GAL4"/>
    <property type="match status" value="1"/>
</dbReference>
<dbReference type="PROSITE" id="PS00463">
    <property type="entry name" value="ZN2_CY6_FUNGAL_1"/>
    <property type="match status" value="1"/>
</dbReference>
<feature type="region of interest" description="Disordered" evidence="7">
    <location>
        <begin position="544"/>
        <end position="574"/>
    </location>
</feature>
<comment type="caution">
    <text evidence="9">The sequence shown here is derived from an EMBL/GenBank/DDBJ whole genome shotgun (WGS) entry which is preliminary data.</text>
</comment>
<keyword evidence="10" id="KW-1185">Reference proteome</keyword>
<dbReference type="PROSITE" id="PS50048">
    <property type="entry name" value="ZN2_CY6_FUNGAL_2"/>
    <property type="match status" value="1"/>
</dbReference>
<organism evidence="9 10">
    <name type="scientific">Fusarium sarcochroum</name>
    <dbReference type="NCBI Taxonomy" id="1208366"/>
    <lineage>
        <taxon>Eukaryota</taxon>
        <taxon>Fungi</taxon>
        <taxon>Dikarya</taxon>
        <taxon>Ascomycota</taxon>
        <taxon>Pezizomycotina</taxon>
        <taxon>Sordariomycetes</taxon>
        <taxon>Hypocreomycetidae</taxon>
        <taxon>Hypocreales</taxon>
        <taxon>Nectriaceae</taxon>
        <taxon>Fusarium</taxon>
        <taxon>Fusarium lateritium species complex</taxon>
    </lineage>
</organism>
<dbReference type="Pfam" id="PF00172">
    <property type="entry name" value="Zn_clus"/>
    <property type="match status" value="1"/>
</dbReference>
<evidence type="ECO:0000256" key="6">
    <source>
        <dbReference type="ARBA" id="ARBA00023242"/>
    </source>
</evidence>
<evidence type="ECO:0000313" key="10">
    <source>
        <dbReference type="Proteomes" id="UP000622797"/>
    </source>
</evidence>
<dbReference type="SUPFAM" id="SSF57701">
    <property type="entry name" value="Zn2/Cys6 DNA-binding domain"/>
    <property type="match status" value="1"/>
</dbReference>
<dbReference type="PANTHER" id="PTHR36206:SF12">
    <property type="entry name" value="ASPERCRYPTIN BIOSYNTHESIS CLUSTER-SPECIFIC TRANSCRIPTION REGULATOR ATNN-RELATED"/>
    <property type="match status" value="1"/>
</dbReference>
<name>A0A8H4SWK8_9HYPO</name>
<evidence type="ECO:0000256" key="3">
    <source>
        <dbReference type="ARBA" id="ARBA00023015"/>
    </source>
</evidence>
<keyword evidence="6" id="KW-0539">Nucleus</keyword>
<evidence type="ECO:0000259" key="8">
    <source>
        <dbReference type="PROSITE" id="PS50048"/>
    </source>
</evidence>
<keyword evidence="3" id="KW-0805">Transcription regulation</keyword>
<evidence type="ECO:0000256" key="7">
    <source>
        <dbReference type="SAM" id="MobiDB-lite"/>
    </source>
</evidence>
<evidence type="ECO:0000256" key="1">
    <source>
        <dbReference type="ARBA" id="ARBA00022723"/>
    </source>
</evidence>
<feature type="domain" description="Zn(2)-C6 fungal-type" evidence="8">
    <location>
        <begin position="167"/>
        <end position="195"/>
    </location>
</feature>
<dbReference type="GO" id="GO:0003677">
    <property type="term" value="F:DNA binding"/>
    <property type="evidence" value="ECO:0007669"/>
    <property type="project" value="UniProtKB-KW"/>
</dbReference>
<sequence>MSNSSLLNLTDIVSRKCDTHSLPGRLPSLGDDVPTAWIPMTNDSYGGMTEVCSPNSVNLYGNCVLWCELPAAFMDSYEDSGSDSFSNYFRQQLRATGMNMSQVSIYSAKEESAAPVTGHPPRIMALGTCPSYITITTAEWTDRIFTTINIPDPHNMPRKGIARVRTGCLTCKARRVKCDETKPRCSRCVSAGRKCDGYPVQRYQKRNTLALIIPKCGLEIVPSTPEQGRAIQYYRHVAGPALAGNRDRYFWTNLVLQAANLEPAVRHSIITISLLYEYLDPTNDDQRFIAQEHCVALTHYNAAILPFYFGERHTDYPDLSPSLIPLRHCFESLDHASSMMDEVFVQVLYLFRMGENYRFGRYKDCPIPDELLRARKATYSLLEAWRSRFRVFADQASGSFVLEPLQRAGFLKTRLVLLVLSYHCQIGLDLAFEKDDISHDNHTTLFQQICQALEDIAGLESSGPTEPAARLHDLHVPKFTFETGLLPTLSFCILKCRHLETRLRLWRLLPVLCKPQESLWQLSSMIVAQRRLIEMQHGIQLNSVQKPNSEQTLDSGQEDVSTYSTNTPPDSGRKRGMCVFVPSRQVTNWQGLKGSVEGFIELGLDGNICYQTEFIPIVS</sequence>
<dbReference type="PANTHER" id="PTHR36206">
    <property type="entry name" value="ASPERCRYPTIN BIOSYNTHESIS CLUSTER-SPECIFIC TRANSCRIPTION REGULATOR ATNN-RELATED"/>
    <property type="match status" value="1"/>
</dbReference>
<accession>A0A8H4SWK8</accession>
<dbReference type="Proteomes" id="UP000622797">
    <property type="component" value="Unassembled WGS sequence"/>
</dbReference>
<evidence type="ECO:0000256" key="2">
    <source>
        <dbReference type="ARBA" id="ARBA00022833"/>
    </source>
</evidence>
<proteinExistence type="predicted"/>
<keyword evidence="1" id="KW-0479">Metal-binding</keyword>
<protein>
    <recommendedName>
        <fullName evidence="8">Zn(2)-C6 fungal-type domain-containing protein</fullName>
    </recommendedName>
</protein>
<dbReference type="EMBL" id="JABEXW010001133">
    <property type="protein sequence ID" value="KAF4946946.1"/>
    <property type="molecule type" value="Genomic_DNA"/>
</dbReference>
<reference evidence="9" key="1">
    <citation type="journal article" date="2020" name="BMC Genomics">
        <title>Correction to: Identification and distribution of gene clusters required for synthesis of sphingolipid metabolism inhibitors in diverse species of the filamentous fungus Fusarium.</title>
        <authorList>
            <person name="Kim H.S."/>
            <person name="Lohmar J.M."/>
            <person name="Busman M."/>
            <person name="Brown D.W."/>
            <person name="Naumann T.A."/>
            <person name="Divon H.H."/>
            <person name="Lysoe E."/>
            <person name="Uhlig S."/>
            <person name="Proctor R.H."/>
        </authorList>
    </citation>
    <scope>NUCLEOTIDE SEQUENCE</scope>
    <source>
        <strain evidence="9">NRRL 20472</strain>
    </source>
</reference>
<gene>
    <name evidence="9" type="ORF">FSARC_14078</name>
</gene>
<evidence type="ECO:0000256" key="5">
    <source>
        <dbReference type="ARBA" id="ARBA00023163"/>
    </source>
</evidence>
<dbReference type="AlphaFoldDB" id="A0A8H4SWK8"/>
<dbReference type="InterPro" id="IPR001138">
    <property type="entry name" value="Zn2Cys6_DnaBD"/>
</dbReference>
<dbReference type="GO" id="GO:0000981">
    <property type="term" value="F:DNA-binding transcription factor activity, RNA polymerase II-specific"/>
    <property type="evidence" value="ECO:0007669"/>
    <property type="project" value="InterPro"/>
</dbReference>
<dbReference type="GO" id="GO:0008270">
    <property type="term" value="F:zinc ion binding"/>
    <property type="evidence" value="ECO:0007669"/>
    <property type="project" value="InterPro"/>
</dbReference>
<dbReference type="Gene3D" id="4.10.240.10">
    <property type="entry name" value="Zn(2)-C6 fungal-type DNA-binding domain"/>
    <property type="match status" value="1"/>
</dbReference>
<dbReference type="InterPro" id="IPR036864">
    <property type="entry name" value="Zn2-C6_fun-type_DNA-bd_sf"/>
</dbReference>
<keyword evidence="4" id="KW-0238">DNA-binding</keyword>
<dbReference type="SMART" id="SM00066">
    <property type="entry name" value="GAL4"/>
    <property type="match status" value="1"/>
</dbReference>
<evidence type="ECO:0000256" key="4">
    <source>
        <dbReference type="ARBA" id="ARBA00023125"/>
    </source>
</evidence>
<dbReference type="InterPro" id="IPR052360">
    <property type="entry name" value="Transcr_Regulatory_Proteins"/>
</dbReference>